<dbReference type="EMBL" id="CP133270">
    <property type="protein sequence ID" value="WVX67238.1"/>
    <property type="molecule type" value="Genomic_DNA"/>
</dbReference>
<name>A0ABZ2C4F5_9PROT</name>
<proteinExistence type="predicted"/>
<reference evidence="1 2" key="1">
    <citation type="journal article" date="2024" name="Environ. Microbiol.">
        <title>Novel evolutionary insights on the interactions of the Holosporales (Alphaproteobacteria) with eukaryotic hosts from comparative genomics.</title>
        <authorList>
            <person name="Giovannini M."/>
            <person name="Petroni G."/>
            <person name="Castelli M."/>
        </authorList>
    </citation>
    <scope>NUCLEOTIDE SEQUENCE [LARGE SCALE GENOMIC DNA]</scope>
    <source>
        <strain evidence="1 2">US_Bl 15I1</strain>
    </source>
</reference>
<keyword evidence="2" id="KW-1185">Reference proteome</keyword>
<evidence type="ECO:0000313" key="1">
    <source>
        <dbReference type="EMBL" id="WVX67238.1"/>
    </source>
</evidence>
<gene>
    <name evidence="1" type="ORF">Bealeia1_01436</name>
</gene>
<protein>
    <submittedName>
        <fullName evidence="1">Uncharacterized protein</fullName>
    </submittedName>
</protein>
<sequence length="169" mass="18631">MKKNYISTFILAGAIFGFSDAKCIAAKSVVEDTWQPINISIKSTQPKLCGCGSLKSKPTDYFILMVQPTGIGEELSLEKAQADGFVKNIKYTMDEEGYPAGVSFEFDNEKFQDEYQQIGHSISSIVQMVFPGSQSNHACPKAYSVDLVNQDGKWIANPNSTINLQCPTR</sequence>
<evidence type="ECO:0000313" key="2">
    <source>
        <dbReference type="Proteomes" id="UP001330434"/>
    </source>
</evidence>
<dbReference type="RefSeq" id="WP_331256014.1">
    <property type="nucleotide sequence ID" value="NZ_CP133270.1"/>
</dbReference>
<accession>A0ABZ2C4F5</accession>
<organism evidence="1 2">
    <name type="scientific">Candidatus Bealeia paramacronuclearis</name>
    <dbReference type="NCBI Taxonomy" id="1921001"/>
    <lineage>
        <taxon>Bacteria</taxon>
        <taxon>Pseudomonadati</taxon>
        <taxon>Pseudomonadota</taxon>
        <taxon>Alphaproteobacteria</taxon>
        <taxon>Holosporales</taxon>
        <taxon>Holosporaceae</taxon>
        <taxon>Candidatus Bealeia</taxon>
    </lineage>
</organism>
<dbReference type="Proteomes" id="UP001330434">
    <property type="component" value="Chromosome"/>
</dbReference>